<feature type="compositionally biased region" description="Low complexity" evidence="6">
    <location>
        <begin position="13"/>
        <end position="28"/>
    </location>
</feature>
<feature type="domain" description="HECT" evidence="7">
    <location>
        <begin position="1271"/>
        <end position="1596"/>
    </location>
</feature>
<feature type="compositionally biased region" description="Polar residues" evidence="6">
    <location>
        <begin position="95"/>
        <end position="104"/>
    </location>
</feature>
<comment type="caution">
    <text evidence="8">The sequence shown here is derived from an EMBL/GenBank/DDBJ whole genome shotgun (WGS) entry which is preliminary data.</text>
</comment>
<dbReference type="PROSITE" id="PS50237">
    <property type="entry name" value="HECT"/>
    <property type="match status" value="1"/>
</dbReference>
<keyword evidence="10" id="KW-1185">Reference proteome</keyword>
<evidence type="ECO:0000259" key="7">
    <source>
        <dbReference type="PROSITE" id="PS50237"/>
    </source>
</evidence>
<evidence type="ECO:0000313" key="10">
    <source>
        <dbReference type="Proteomes" id="UP000693970"/>
    </source>
</evidence>
<keyword evidence="3 4" id="KW-0833">Ubl conjugation pathway</keyword>
<reference evidence="8" key="2">
    <citation type="submission" date="2021-04" db="EMBL/GenBank/DDBJ databases">
        <authorList>
            <person name="Podell S."/>
        </authorList>
    </citation>
    <scope>NUCLEOTIDE SEQUENCE</scope>
    <source>
        <strain evidence="8">Hildebrandi</strain>
    </source>
</reference>
<dbReference type="GO" id="GO:0061630">
    <property type="term" value="F:ubiquitin protein ligase activity"/>
    <property type="evidence" value="ECO:0007669"/>
    <property type="project" value="TreeGrafter"/>
</dbReference>
<dbReference type="Pfam" id="PF13540">
    <property type="entry name" value="RCC1_2"/>
    <property type="match status" value="3"/>
</dbReference>
<keyword evidence="2" id="KW-0677">Repeat</keyword>
<sequence>MESPSHKNNYRRSSSGSGSGCHSCVESSPSVSEQTQPKKEIEFSSSPLSKRPRLDKQQQQQQQQQQQVSTCTISSNEISTDTVKVTVGGDDDNSSHCCHSNSMRDNSNNKDDDGSDVTVAVTTTTNNNDDDTTAAAAVPTTTTVSTLPTVPTNLSVEIDDNLAELATIHHDLARVEEGLTQQRGILFDTSLEDNTQNSQQSGRAVFDSLGSALGSIRSRLHGIMASAAAGGRDASADTTFATSAATASSCPSDSVRPSNATDTSWTALSQRLSTAERAHSTRIPLNLLQQQQQQQQQQQEREADESDQSRRSAIRSASSSQPSPPQSMTRSTSSGGGSHSSSSGVASASYCGSDDGYSSGDAAVQNKRRRSSALMASRFHAELQERQDLELHEGTATSPDSSSGLPKSIPEEETTQEINNNESEQLVVAEEEEVELLLPESTREQLHKASRNNLTGSLRVLSYGTTKSSLEAEKVDTAINSEEGVVVGPPIPPKDTQSYPPLYTWGSLTFQSSIANSRPGVYQIFGNASNDDNDNSNSRNNNSNNEQEEASALLESPQKLPPETRLGRSDIASMSVSATHVAFSTSSGRVLICGDNRAGAVDPSQKTTLSIPRPMHLELLAMYRILKVSCGADHTAALTETDSVLTWGSNQYGQLGHRMHPTTTFVRPAAFAFTGRGTDVACGDGFTMVLTTRMEVYFSGREEITGYNALEERDEAANTGPLIRLPEQNTALQGLPLVQMAAGNKHAVVVTAHGTAYALGCNEFGQCGRMFPKQLHVPVPIAVPKTTDKRCGESTIIVSRSLPNWDVWKAGEPLSLAEDVNIVHAACGKDHTVLVAKNGTLLVCGSNQRGQLGISTDGESSSVAVVQTVAHPIAGMKFVSAETGLYHTVVLDDHGSVWQMGNGKSVIQQIVFHPTKCSIKGVAAGGSLSLAIGEKDGDFPNTQKQEMLRTIGLNDLVEAIQTNQEFVISKNGLLANHSPEDELARRTEELFRSPAVMNSLFMDPKEIDGFYNKLIECGHAQDVKQKVVAAMERGMNQGLKSLRDARLIYPEAVRILLLLLQCPLFRHDTDQEDNTSLQFDVHGDVLVLLCETMLGLPFEGYKALMAWTSTLYGKVFFVSFLVKPLVFQLNKRLEKQRTYGVPMIAGVLRWLHNVAEQSDSDLAQSEDFHCVGIDELPMETLFEDLARFRMSTKADRSVNFYLAGNAFLMSPTVKRNLLQVEHQLQMVQAAQTGGVSFDFRTREFTFKPYFVLAIDRKYILQQTLQAVANASPRELKKSLKVVFKGEDGVDAGGVTKEFFQLLIQKLFDINTGMWRVENQHEYWFNSDCTWNDDGFYLVGVLVGLAFYNGVLLDVHFPHAVYRKLLGFPLGLEDLVDDDVRKGLKSLLEHDDDDVEDIFCLNFEATWTVLGEQRKKELKPDGSNVPVTNSNKEEYVMLYVKWLLVDSVETQYAEFERGFMQVMEGSSLDLLRPKELELLVVGTPDLDFTALEETAKYEGGFDRNDPVIKNLWRWVQSASRETQLKFLKFCTGSNKAPIGGLGKLPFLVQRAGPDSMQLPTAHTCFNTLILPDYGENYDKLSQLLGRAVLECEGFGLQ</sequence>
<dbReference type="EMBL" id="JAGRRH010000067">
    <property type="protein sequence ID" value="KAG7338021.1"/>
    <property type="molecule type" value="Genomic_DNA"/>
</dbReference>
<evidence type="ECO:0000256" key="4">
    <source>
        <dbReference type="PROSITE-ProRule" id="PRU00104"/>
    </source>
</evidence>
<evidence type="ECO:0000256" key="3">
    <source>
        <dbReference type="ARBA" id="ARBA00022786"/>
    </source>
</evidence>
<feature type="repeat" description="RCC1" evidence="5">
    <location>
        <begin position="642"/>
        <end position="693"/>
    </location>
</feature>
<dbReference type="PANTHER" id="PTHR45622">
    <property type="entry name" value="UBIQUITIN-PROTEIN LIGASE E3A-RELATED"/>
    <property type="match status" value="1"/>
</dbReference>
<feature type="compositionally biased region" description="Low complexity" evidence="6">
    <location>
        <begin position="527"/>
        <end position="545"/>
    </location>
</feature>
<evidence type="ECO:0000256" key="6">
    <source>
        <dbReference type="SAM" id="MobiDB-lite"/>
    </source>
</evidence>
<feature type="active site" description="Glycyl thioester intermediate" evidence="4">
    <location>
        <position position="1563"/>
    </location>
</feature>
<feature type="compositionally biased region" description="Low complexity" evidence="6">
    <location>
        <begin position="57"/>
        <end position="67"/>
    </location>
</feature>
<feature type="compositionally biased region" description="Low complexity" evidence="6">
    <location>
        <begin position="116"/>
        <end position="133"/>
    </location>
</feature>
<proteinExistence type="predicted"/>
<dbReference type="FunFam" id="3.30.2410.10:FF:000003">
    <property type="entry name" value="probable E3 ubiquitin-protein ligase HERC4 isoform X1"/>
    <property type="match status" value="1"/>
</dbReference>
<feature type="compositionally biased region" description="Low complexity" evidence="6">
    <location>
        <begin position="289"/>
        <end position="298"/>
    </location>
</feature>
<feature type="repeat" description="RCC1" evidence="5">
    <location>
        <begin position="754"/>
        <end position="838"/>
    </location>
</feature>
<evidence type="ECO:0000313" key="8">
    <source>
        <dbReference type="EMBL" id="KAG7338021.1"/>
    </source>
</evidence>
<feature type="region of interest" description="Disordered" evidence="6">
    <location>
        <begin position="1"/>
        <end position="133"/>
    </location>
</feature>
<dbReference type="InterPro" id="IPR051709">
    <property type="entry name" value="Ub-ligase/GTPase-reg"/>
</dbReference>
<dbReference type="InterPro" id="IPR000569">
    <property type="entry name" value="HECT_dom"/>
</dbReference>
<accession>A0A9K3P910</accession>
<dbReference type="PROSITE" id="PS50012">
    <property type="entry name" value="RCC1_3"/>
    <property type="match status" value="4"/>
</dbReference>
<dbReference type="InterPro" id="IPR000408">
    <property type="entry name" value="Reg_chr_condens"/>
</dbReference>
<evidence type="ECO:0000256" key="5">
    <source>
        <dbReference type="PROSITE-ProRule" id="PRU00235"/>
    </source>
</evidence>
<dbReference type="CDD" id="cd00078">
    <property type="entry name" value="HECTc"/>
    <property type="match status" value="1"/>
</dbReference>
<feature type="region of interest" description="Disordered" evidence="6">
    <location>
        <begin position="524"/>
        <end position="565"/>
    </location>
</feature>
<feature type="repeat" description="RCC1" evidence="5">
    <location>
        <begin position="588"/>
        <end position="641"/>
    </location>
</feature>
<organism evidence="8 10">
    <name type="scientific">Nitzschia inconspicua</name>
    <dbReference type="NCBI Taxonomy" id="303405"/>
    <lineage>
        <taxon>Eukaryota</taxon>
        <taxon>Sar</taxon>
        <taxon>Stramenopiles</taxon>
        <taxon>Ochrophyta</taxon>
        <taxon>Bacillariophyta</taxon>
        <taxon>Bacillariophyceae</taxon>
        <taxon>Bacillariophycidae</taxon>
        <taxon>Bacillariales</taxon>
        <taxon>Bacillariaceae</taxon>
        <taxon>Nitzschia</taxon>
    </lineage>
</organism>
<feature type="compositionally biased region" description="Polar residues" evidence="6">
    <location>
        <begin position="68"/>
        <end position="79"/>
    </location>
</feature>
<dbReference type="PANTHER" id="PTHR45622:SF60">
    <property type="entry name" value="UBIQUITIN-PROTEIN LIGASE E3A"/>
    <property type="match status" value="1"/>
</dbReference>
<dbReference type="Proteomes" id="UP000693970">
    <property type="component" value="Unassembled WGS sequence"/>
</dbReference>
<gene>
    <name evidence="9" type="ORF">IV203_022480</name>
    <name evidence="8" type="ORF">IV203_022737</name>
</gene>
<feature type="compositionally biased region" description="Low complexity" evidence="6">
    <location>
        <begin position="314"/>
        <end position="351"/>
    </location>
</feature>
<feature type="repeat" description="RCC1" evidence="5">
    <location>
        <begin position="839"/>
        <end position="894"/>
    </location>
</feature>
<feature type="compositionally biased region" description="Polar residues" evidence="6">
    <location>
        <begin position="395"/>
        <end position="405"/>
    </location>
</feature>
<evidence type="ECO:0000256" key="1">
    <source>
        <dbReference type="ARBA" id="ARBA00022679"/>
    </source>
</evidence>
<protein>
    <submittedName>
        <fullName evidence="8">HECT-domain ubiquitin-transferase</fullName>
    </submittedName>
</protein>
<reference evidence="8" key="1">
    <citation type="journal article" date="2021" name="Sci. Rep.">
        <title>Diploid genomic architecture of Nitzschia inconspicua, an elite biomass production diatom.</title>
        <authorList>
            <person name="Oliver A."/>
            <person name="Podell S."/>
            <person name="Pinowska A."/>
            <person name="Traller J.C."/>
            <person name="Smith S.R."/>
            <person name="McClure R."/>
            <person name="Beliaev A."/>
            <person name="Bohutskyi P."/>
            <person name="Hill E.A."/>
            <person name="Rabines A."/>
            <person name="Zheng H."/>
            <person name="Allen L.Z."/>
            <person name="Kuo A."/>
            <person name="Grigoriev I.V."/>
            <person name="Allen A.E."/>
            <person name="Hazlebeck D."/>
            <person name="Allen E.E."/>
        </authorList>
    </citation>
    <scope>NUCLEOTIDE SEQUENCE</scope>
    <source>
        <strain evidence="8">Hildebrandi</strain>
    </source>
</reference>
<dbReference type="OrthoDB" id="8068875at2759"/>
<keyword evidence="1" id="KW-0808">Transferase</keyword>
<dbReference type="SMART" id="SM00119">
    <property type="entry name" value="HECTc"/>
    <property type="match status" value="1"/>
</dbReference>
<evidence type="ECO:0000313" key="9">
    <source>
        <dbReference type="EMBL" id="KAG7344472.1"/>
    </source>
</evidence>
<feature type="region of interest" description="Disordered" evidence="6">
    <location>
        <begin position="289"/>
        <end position="351"/>
    </location>
</feature>
<evidence type="ECO:0000256" key="2">
    <source>
        <dbReference type="ARBA" id="ARBA00022737"/>
    </source>
</evidence>
<name>A0A9K3P910_9STRA</name>
<dbReference type="EMBL" id="JAGRRH010000023">
    <property type="protein sequence ID" value="KAG7344472.1"/>
    <property type="molecule type" value="Genomic_DNA"/>
</dbReference>
<dbReference type="PROSITE" id="PS00626">
    <property type="entry name" value="RCC1_2"/>
    <property type="match status" value="3"/>
</dbReference>
<feature type="region of interest" description="Disordered" evidence="6">
    <location>
        <begin position="386"/>
        <end position="422"/>
    </location>
</feature>
<dbReference type="Pfam" id="PF00632">
    <property type="entry name" value="HECT"/>
    <property type="match status" value="1"/>
</dbReference>